<proteinExistence type="inferred from homology"/>
<comment type="caution">
    <text evidence="13">The sequence shown here is derived from an EMBL/GenBank/DDBJ whole genome shotgun (WGS) entry which is preliminary data.</text>
</comment>
<evidence type="ECO:0000256" key="7">
    <source>
        <dbReference type="ARBA" id="ARBA00022676"/>
    </source>
</evidence>
<dbReference type="FunFam" id="3.40.1030.10:FF:000003">
    <property type="entry name" value="Pyrimidine-nucleoside phosphorylase"/>
    <property type="match status" value="1"/>
</dbReference>
<dbReference type="SUPFAM" id="SSF53167">
    <property type="entry name" value="Purine and uridine phosphorylases"/>
    <property type="match status" value="1"/>
</dbReference>
<comment type="cofactor">
    <cofactor evidence="1">
        <name>Mn(2+)</name>
        <dbReference type="ChEBI" id="CHEBI:29035"/>
    </cofactor>
</comment>
<dbReference type="InterPro" id="IPR035994">
    <property type="entry name" value="Nucleoside_phosphorylase_sf"/>
</dbReference>
<feature type="domain" description="Pyrimidine nucleoside phosphorylase C-terminal" evidence="12">
    <location>
        <begin position="874"/>
        <end position="947"/>
    </location>
</feature>
<keyword evidence="11" id="KW-0413">Isomerase</keyword>
<dbReference type="GO" id="GO:0016154">
    <property type="term" value="F:pyrimidine-nucleoside phosphorylase activity"/>
    <property type="evidence" value="ECO:0007669"/>
    <property type="project" value="InterPro"/>
</dbReference>
<comment type="similarity">
    <text evidence="3">Belongs to the phosphopentomutase family.</text>
</comment>
<dbReference type="AlphaFoldDB" id="A0A8J4SHM5"/>
<dbReference type="NCBIfam" id="TIGR02644">
    <property type="entry name" value="Y_phosphoryl"/>
    <property type="match status" value="1"/>
</dbReference>
<dbReference type="FunFam" id="3.30.70.1250:FF:000001">
    <property type="entry name" value="Phosphopentomutase"/>
    <property type="match status" value="1"/>
</dbReference>
<dbReference type="SUPFAM" id="SSF54680">
    <property type="entry name" value="Pyrimidine nucleoside phosphorylase C-terminal domain"/>
    <property type="match status" value="1"/>
</dbReference>
<dbReference type="InterPro" id="IPR000312">
    <property type="entry name" value="Glycosyl_Trfase_fam3"/>
</dbReference>
<dbReference type="Pfam" id="PF07831">
    <property type="entry name" value="PYNP_C"/>
    <property type="match status" value="1"/>
</dbReference>
<evidence type="ECO:0000256" key="10">
    <source>
        <dbReference type="ARBA" id="ARBA00023211"/>
    </source>
</evidence>
<dbReference type="EMBL" id="AOFI03000001">
    <property type="protein sequence ID" value="KAF4325979.1"/>
    <property type="molecule type" value="Genomic_DNA"/>
</dbReference>
<dbReference type="InterPro" id="IPR035902">
    <property type="entry name" value="Nuc_phospho_transferase"/>
</dbReference>
<dbReference type="GO" id="GO:0008973">
    <property type="term" value="F:phosphopentomutase activity"/>
    <property type="evidence" value="ECO:0007669"/>
    <property type="project" value="InterPro"/>
</dbReference>
<dbReference type="Pfam" id="PF01676">
    <property type="entry name" value="Metalloenzyme"/>
    <property type="match status" value="1"/>
</dbReference>
<comment type="similarity">
    <text evidence="2">Belongs to the thymidine/pyrimidine-nucleoside phosphorylase family.</text>
</comment>
<accession>A0A8J4SHM5</accession>
<dbReference type="InterPro" id="IPR018016">
    <property type="entry name" value="Nucleoside_phosphorylase_CS"/>
</dbReference>
<dbReference type="InterPro" id="IPR017459">
    <property type="entry name" value="Glycosyl_Trfase_fam3_N_dom"/>
</dbReference>
<evidence type="ECO:0000256" key="11">
    <source>
        <dbReference type="ARBA" id="ARBA00023235"/>
    </source>
</evidence>
<dbReference type="GO" id="GO:0009117">
    <property type="term" value="P:nucleotide metabolic process"/>
    <property type="evidence" value="ECO:0007669"/>
    <property type="project" value="InterPro"/>
</dbReference>
<comment type="similarity">
    <text evidence="4">Belongs to the PNP/UDP phosphorylase family.</text>
</comment>
<evidence type="ECO:0000256" key="1">
    <source>
        <dbReference type="ARBA" id="ARBA00001936"/>
    </source>
</evidence>
<keyword evidence="8" id="KW-0808">Transferase</keyword>
<reference evidence="13" key="2">
    <citation type="submission" date="2020-02" db="EMBL/GenBank/DDBJ databases">
        <authorList>
            <person name="Studholme D.J."/>
        </authorList>
    </citation>
    <scope>NUCLEOTIDE SEQUENCE</scope>
    <source>
        <strain evidence="13">00238/432</strain>
    </source>
</reference>
<evidence type="ECO:0000313" key="14">
    <source>
        <dbReference type="Proteomes" id="UP000702964"/>
    </source>
</evidence>
<name>A0A8J4SHM5_9STRA</name>
<dbReference type="GO" id="GO:0009164">
    <property type="term" value="P:nucleoside catabolic process"/>
    <property type="evidence" value="ECO:0007669"/>
    <property type="project" value="UniProtKB-ARBA"/>
</dbReference>
<dbReference type="Gene3D" id="3.30.70.1250">
    <property type="entry name" value="Phosphopentomutase"/>
    <property type="match status" value="1"/>
</dbReference>
<dbReference type="Pfam" id="PF01048">
    <property type="entry name" value="PNP_UDP_1"/>
    <property type="match status" value="1"/>
</dbReference>
<comment type="subunit">
    <text evidence="5">Homodimer.</text>
</comment>
<dbReference type="SUPFAM" id="SSF52418">
    <property type="entry name" value="Nucleoside phosphorylase/phosphoribosyltransferase catalytic domain"/>
    <property type="match status" value="1"/>
</dbReference>
<dbReference type="InterPro" id="IPR017850">
    <property type="entry name" value="Alkaline_phosphatase_core_sf"/>
</dbReference>
<dbReference type="InterPro" id="IPR004402">
    <property type="entry name" value="DeoD-type"/>
</dbReference>
<dbReference type="Gene3D" id="3.40.720.10">
    <property type="entry name" value="Alkaline Phosphatase, subunit A"/>
    <property type="match status" value="1"/>
</dbReference>
<dbReference type="SUPFAM" id="SSF143856">
    <property type="entry name" value="DeoB insert domain-like"/>
    <property type="match status" value="1"/>
</dbReference>
<keyword evidence="10" id="KW-0464">Manganese</keyword>
<dbReference type="GO" id="GO:0000287">
    <property type="term" value="F:magnesium ion binding"/>
    <property type="evidence" value="ECO:0007669"/>
    <property type="project" value="InterPro"/>
</dbReference>
<dbReference type="CDD" id="cd09006">
    <property type="entry name" value="PNP_EcPNPI-like"/>
    <property type="match status" value="1"/>
</dbReference>
<dbReference type="InterPro" id="IPR010045">
    <property type="entry name" value="DeoB"/>
</dbReference>
<evidence type="ECO:0000256" key="3">
    <source>
        <dbReference type="ARBA" id="ARBA00010373"/>
    </source>
</evidence>
<dbReference type="NCBIfam" id="NF004489">
    <property type="entry name" value="PRK05819.1"/>
    <property type="match status" value="1"/>
</dbReference>
<dbReference type="GO" id="GO:0006213">
    <property type="term" value="P:pyrimidine nucleoside metabolic process"/>
    <property type="evidence" value="ECO:0007669"/>
    <property type="project" value="InterPro"/>
</dbReference>
<dbReference type="NCBIfam" id="TIGR01696">
    <property type="entry name" value="deoB"/>
    <property type="match status" value="1"/>
</dbReference>
<dbReference type="PROSITE" id="PS00647">
    <property type="entry name" value="THYMID_PHOSPHORYLASE"/>
    <property type="match status" value="1"/>
</dbReference>
<dbReference type="PANTHER" id="PTHR21110">
    <property type="entry name" value="PHOSPHOPENTOMUTASE"/>
    <property type="match status" value="1"/>
</dbReference>
<dbReference type="InterPro" id="IPR036320">
    <property type="entry name" value="Glycosyl_Trfase_fam3_N_dom_sf"/>
</dbReference>
<evidence type="ECO:0000259" key="12">
    <source>
        <dbReference type="SMART" id="SM00941"/>
    </source>
</evidence>
<evidence type="ECO:0000256" key="9">
    <source>
        <dbReference type="ARBA" id="ARBA00022723"/>
    </source>
</evidence>
<dbReference type="Proteomes" id="UP000702964">
    <property type="component" value="Unassembled WGS sequence"/>
</dbReference>
<dbReference type="Gene3D" id="3.90.1170.30">
    <property type="entry name" value="Pyrimidine nucleoside phosphorylase-like, C-terminal domain"/>
    <property type="match status" value="1"/>
</dbReference>
<dbReference type="InterPro" id="IPR006124">
    <property type="entry name" value="Metalloenzyme"/>
</dbReference>
<dbReference type="SUPFAM" id="SSF53649">
    <property type="entry name" value="Alkaline phosphatase-like"/>
    <property type="match status" value="1"/>
</dbReference>
<dbReference type="NCBIfam" id="NF003766">
    <property type="entry name" value="PRK05362.1"/>
    <property type="match status" value="1"/>
</dbReference>
<evidence type="ECO:0000313" key="13">
    <source>
        <dbReference type="EMBL" id="KAF4325979.1"/>
    </source>
</evidence>
<dbReference type="GO" id="GO:0004731">
    <property type="term" value="F:purine-nucleoside phosphorylase activity"/>
    <property type="evidence" value="ECO:0007669"/>
    <property type="project" value="InterPro"/>
</dbReference>
<keyword evidence="6" id="KW-0963">Cytoplasm</keyword>
<dbReference type="GO" id="GO:0005829">
    <property type="term" value="C:cytosol"/>
    <property type="evidence" value="ECO:0007669"/>
    <property type="project" value="TreeGrafter"/>
</dbReference>
<sequence length="962" mass="104426">MDSVGIGEAPDAAEFDDFDVDTFGHIARERGGLKMPHMASLGLSNIKEIEGVPVADAPKAFYTKMQEASRGKDTMTGHWELMGLYIDTPFRVFADGFPDELIQRIEEKTGRKVIGNKPASGTEIIDELGEEHVKTGALIIYTSADSVLQIAAHEDVVPLKELYEICEFCREITLDDPYMLGRIIARPFVGEVGNFKRTANRHDYALKPFGRTVMNELKDGGFDVIALGKIADIYDGEGVTKSVRTVSNMDGMDKLSETMDEAFTGLSFLNLVDFDALFGHRRDPQGYAQALEEYDARLPEIFSKMTDDDLLLITADHGNDPTYRGTDHTREYVPLLVYSPRFSEGKKLELRSTFADVGATVAENFGVKLPEYGDPLRAKFIADTYLEDVVCYNEVRGMLGFTGTYQGHRISVQGSGMGIPSFSIYANELISEYGVKNLIRVGTCGGMQEHVRVRDVILAQASCTDSSMNKLVFGGYDFSPIATFSLLKEAYDRATAKGMKIHVGNVFSSDSFYRDDRSVTEKLMQHGVLGVEMETTALYTLAAKFGVNALTILTVRYTQGEIPDYQVSAWAMAIFFKDMTDKERADLTMSMVNSGETIDLSAIEGIKVDKHSTGGVGDTTTLVLAPLVAALDVPVAKMSGRGLGHTGGTTDKLESVAGFHVELEKEEFIRLVNEHKVAVIGQSGNLTPADKKLYALRDVTATVNSIPLIASSIMSKKIAAGADAIVLDVKTGAGAFMKTTEDAKELAHAMVSIGNNVGRKTMAVISDMSQPLGLAIGNALEVKEAILTLQGKGPKDLEELCLALGRQMVFLAGKADSLEHAEEKLKEVIQNGKALEKFKDFLANQGGDASVVDHPDRLPQAKYLVEVPADKDGYVAGIVADEIGTAAMLLGAGRATKESEIDLAVGLMLNKKVGDQVKAGESLVTIHANREDVADVIAKIKENITISDHADAPVLVHDIVTE</sequence>
<dbReference type="Gene3D" id="3.40.50.1580">
    <property type="entry name" value="Nucleoside phosphorylase domain"/>
    <property type="match status" value="1"/>
</dbReference>
<dbReference type="CDD" id="cd16009">
    <property type="entry name" value="PPM"/>
    <property type="match status" value="1"/>
</dbReference>
<evidence type="ECO:0000256" key="6">
    <source>
        <dbReference type="ARBA" id="ARBA00022490"/>
    </source>
</evidence>
<dbReference type="PANTHER" id="PTHR21110:SF0">
    <property type="entry name" value="PHOSPHOPENTOMUTASE"/>
    <property type="match status" value="1"/>
</dbReference>
<evidence type="ECO:0000256" key="2">
    <source>
        <dbReference type="ARBA" id="ARBA00006915"/>
    </source>
</evidence>
<dbReference type="Pfam" id="PF02885">
    <property type="entry name" value="Glycos_trans_3N"/>
    <property type="match status" value="1"/>
</dbReference>
<reference evidence="13" key="1">
    <citation type="journal article" date="2015" name="Genom Data">
        <title>Draft genome sequences of Phytophthora kernoviae and Phytophthora ramorum lineage EU2 from Scotland.</title>
        <authorList>
            <person name="Sambles C."/>
            <person name="Schlenzig A."/>
            <person name="O'Neill P."/>
            <person name="Grant M."/>
            <person name="Studholme D.J."/>
        </authorList>
    </citation>
    <scope>NUCLEOTIDE SEQUENCE</scope>
    <source>
        <strain evidence="13">00238/432</strain>
    </source>
</reference>
<evidence type="ECO:0000256" key="8">
    <source>
        <dbReference type="ARBA" id="ARBA00022679"/>
    </source>
</evidence>
<dbReference type="GO" id="GO:0043094">
    <property type="term" value="P:metabolic compound salvage"/>
    <property type="evidence" value="ECO:0007669"/>
    <property type="project" value="InterPro"/>
</dbReference>
<dbReference type="InterPro" id="IPR013102">
    <property type="entry name" value="PYNP_C"/>
</dbReference>
<dbReference type="SMART" id="SM00941">
    <property type="entry name" value="PYNP_C"/>
    <property type="match status" value="1"/>
</dbReference>
<dbReference type="GO" id="GO:0006206">
    <property type="term" value="P:pyrimidine nucleobase metabolic process"/>
    <property type="evidence" value="ECO:0007669"/>
    <property type="project" value="InterPro"/>
</dbReference>
<dbReference type="NCBIfam" id="NF004747">
    <property type="entry name" value="PRK06078.1"/>
    <property type="match status" value="1"/>
</dbReference>
<dbReference type="NCBIfam" id="NF004490">
    <property type="entry name" value="PRK05820.1"/>
    <property type="match status" value="1"/>
</dbReference>
<dbReference type="InterPro" id="IPR036566">
    <property type="entry name" value="PYNP-like_C_sf"/>
</dbReference>
<dbReference type="InterPro" id="IPR024052">
    <property type="entry name" value="Phosphopentomutase_DeoB_cap_sf"/>
</dbReference>
<dbReference type="NCBIfam" id="TIGR00107">
    <property type="entry name" value="deoD"/>
    <property type="match status" value="1"/>
</dbReference>
<evidence type="ECO:0000256" key="4">
    <source>
        <dbReference type="ARBA" id="ARBA00010456"/>
    </source>
</evidence>
<dbReference type="InterPro" id="IPR017872">
    <property type="entry name" value="Pyrmidine_PPase_CS"/>
</dbReference>
<gene>
    <name evidence="13" type="ORF">G195_000230</name>
</gene>
<evidence type="ECO:0000256" key="5">
    <source>
        <dbReference type="ARBA" id="ARBA00011738"/>
    </source>
</evidence>
<organism evidence="13 14">
    <name type="scientific">Phytophthora kernoviae 00238/432</name>
    <dbReference type="NCBI Taxonomy" id="1284355"/>
    <lineage>
        <taxon>Eukaryota</taxon>
        <taxon>Sar</taxon>
        <taxon>Stramenopiles</taxon>
        <taxon>Oomycota</taxon>
        <taxon>Peronosporomycetes</taxon>
        <taxon>Peronosporales</taxon>
        <taxon>Peronosporaceae</taxon>
        <taxon>Phytophthora</taxon>
    </lineage>
</organism>
<keyword evidence="9" id="KW-0479">Metal-binding</keyword>
<dbReference type="PROSITE" id="PS01232">
    <property type="entry name" value="PNP_UDP_1"/>
    <property type="match status" value="1"/>
</dbReference>
<dbReference type="Gene3D" id="3.40.1030.10">
    <property type="entry name" value="Nucleoside phosphorylase/phosphoribosyltransferase catalytic domain"/>
    <property type="match status" value="1"/>
</dbReference>
<dbReference type="HAMAP" id="MF_00740">
    <property type="entry name" value="Phosphopentomut"/>
    <property type="match status" value="1"/>
</dbReference>
<dbReference type="InterPro" id="IPR000845">
    <property type="entry name" value="Nucleoside_phosphorylase_d"/>
</dbReference>
<dbReference type="InterPro" id="IPR018090">
    <property type="entry name" value="Pyrmidine_PPas_bac/euk"/>
</dbReference>
<dbReference type="SUPFAM" id="SSF47648">
    <property type="entry name" value="Nucleoside phosphorylase/phosphoribosyltransferase N-terminal domain"/>
    <property type="match status" value="1"/>
</dbReference>
<keyword evidence="7" id="KW-0328">Glycosyltransferase</keyword>
<dbReference type="Pfam" id="PF00591">
    <property type="entry name" value="Glycos_transf_3"/>
    <property type="match status" value="1"/>
</dbReference>
<protein>
    <recommendedName>
        <fullName evidence="12">Pyrimidine nucleoside phosphorylase C-terminal domain-containing protein</fullName>
    </recommendedName>
</protein>